<evidence type="ECO:0000313" key="1">
    <source>
        <dbReference type="EMBL" id="GMF44361.1"/>
    </source>
</evidence>
<gene>
    <name evidence="1" type="ORF">Pfra01_001540700</name>
</gene>
<dbReference type="EMBL" id="BSXT01001665">
    <property type="protein sequence ID" value="GMF44361.1"/>
    <property type="molecule type" value="Genomic_DNA"/>
</dbReference>
<dbReference type="Proteomes" id="UP001165121">
    <property type="component" value="Unassembled WGS sequence"/>
</dbReference>
<keyword evidence="2" id="KW-1185">Reference proteome</keyword>
<name>A0A9W6XQ70_9STRA</name>
<accession>A0A9W6XQ70</accession>
<organism evidence="1 2">
    <name type="scientific">Phytophthora fragariaefolia</name>
    <dbReference type="NCBI Taxonomy" id="1490495"/>
    <lineage>
        <taxon>Eukaryota</taxon>
        <taxon>Sar</taxon>
        <taxon>Stramenopiles</taxon>
        <taxon>Oomycota</taxon>
        <taxon>Peronosporomycetes</taxon>
        <taxon>Peronosporales</taxon>
        <taxon>Peronosporaceae</taxon>
        <taxon>Phytophthora</taxon>
    </lineage>
</organism>
<evidence type="ECO:0000313" key="2">
    <source>
        <dbReference type="Proteomes" id="UP001165121"/>
    </source>
</evidence>
<protein>
    <submittedName>
        <fullName evidence="1">Unnamed protein product</fullName>
    </submittedName>
</protein>
<proteinExistence type="predicted"/>
<reference evidence="1" key="1">
    <citation type="submission" date="2023-04" db="EMBL/GenBank/DDBJ databases">
        <title>Phytophthora fragariaefolia NBRC 109709.</title>
        <authorList>
            <person name="Ichikawa N."/>
            <person name="Sato H."/>
            <person name="Tonouchi N."/>
        </authorList>
    </citation>
    <scope>NUCLEOTIDE SEQUENCE</scope>
    <source>
        <strain evidence="1">NBRC 109709</strain>
    </source>
</reference>
<sequence length="153" mass="16715">MYSYETESSNSDADSNISKATDSDANWFERKLSKDKFSTAGLHRETHSFIGKRFSKDENVLEGSHGSYYVISCGEHLKKLFCCHLVIRDDIHFAIRRAPVANAAFADFRSDGSSGRIPIPGADQGDGLVELGVDPSTLVCPDVLADIALTAEL</sequence>
<dbReference type="AlphaFoldDB" id="A0A9W6XQ70"/>
<comment type="caution">
    <text evidence="1">The sequence shown here is derived from an EMBL/GenBank/DDBJ whole genome shotgun (WGS) entry which is preliminary data.</text>
</comment>